<evidence type="ECO:0000256" key="2">
    <source>
        <dbReference type="ARBA" id="ARBA00022801"/>
    </source>
</evidence>
<name>A0ABT8RGF2_9BACT</name>
<feature type="signal peptide" evidence="3">
    <location>
        <begin position="1"/>
        <end position="31"/>
    </location>
</feature>
<organism evidence="5 6">
    <name type="scientific">Rhodocytophaga aerolata</name>
    <dbReference type="NCBI Taxonomy" id="455078"/>
    <lineage>
        <taxon>Bacteria</taxon>
        <taxon>Pseudomonadati</taxon>
        <taxon>Bacteroidota</taxon>
        <taxon>Cytophagia</taxon>
        <taxon>Cytophagales</taxon>
        <taxon>Rhodocytophagaceae</taxon>
        <taxon>Rhodocytophaga</taxon>
    </lineage>
</organism>
<dbReference type="Gene3D" id="3.30.1120.10">
    <property type="match status" value="1"/>
</dbReference>
<comment type="caution">
    <text evidence="5">The sequence shown here is derived from an EMBL/GenBank/DDBJ whole genome shotgun (WGS) entry which is preliminary data.</text>
</comment>
<dbReference type="InterPro" id="IPR000917">
    <property type="entry name" value="Sulfatase_N"/>
</dbReference>
<comment type="similarity">
    <text evidence="1">Belongs to the sulfatase family.</text>
</comment>
<dbReference type="RefSeq" id="WP_302041989.1">
    <property type="nucleotide sequence ID" value="NZ_JAUKPO010000046.1"/>
</dbReference>
<dbReference type="EMBL" id="JAUKPO010000046">
    <property type="protein sequence ID" value="MDO1451190.1"/>
    <property type="molecule type" value="Genomic_DNA"/>
</dbReference>
<evidence type="ECO:0000313" key="6">
    <source>
        <dbReference type="Proteomes" id="UP001168528"/>
    </source>
</evidence>
<dbReference type="Proteomes" id="UP001168528">
    <property type="component" value="Unassembled WGS sequence"/>
</dbReference>
<protein>
    <submittedName>
        <fullName evidence="5">Sulfatase-like hydrolase/transferase</fullName>
    </submittedName>
</protein>
<keyword evidence="6" id="KW-1185">Reference proteome</keyword>
<gene>
    <name evidence="5" type="ORF">Q0590_33255</name>
</gene>
<evidence type="ECO:0000313" key="5">
    <source>
        <dbReference type="EMBL" id="MDO1451190.1"/>
    </source>
</evidence>
<feature type="chain" id="PRO_5045173094" evidence="3">
    <location>
        <begin position="32"/>
        <end position="473"/>
    </location>
</feature>
<proteinExistence type="inferred from homology"/>
<accession>A0ABT8RGF2</accession>
<dbReference type="Pfam" id="PF00884">
    <property type="entry name" value="Sulfatase"/>
    <property type="match status" value="1"/>
</dbReference>
<evidence type="ECO:0000256" key="1">
    <source>
        <dbReference type="ARBA" id="ARBA00008779"/>
    </source>
</evidence>
<evidence type="ECO:0000256" key="3">
    <source>
        <dbReference type="SAM" id="SignalP"/>
    </source>
</evidence>
<dbReference type="SUPFAM" id="SSF53649">
    <property type="entry name" value="Alkaline phosphatase-like"/>
    <property type="match status" value="1"/>
</dbReference>
<dbReference type="Gene3D" id="3.40.720.10">
    <property type="entry name" value="Alkaline Phosphatase, subunit A"/>
    <property type="match status" value="1"/>
</dbReference>
<keyword evidence="3" id="KW-0732">Signal</keyword>
<sequence>MKIRLYKMRGAFPIRSVAILSLIACALSVLAQSQAQSPPNILLILTDDQGYHDVSYYGTKDIRTPNIDRLAKEGMRFDNFYANSTVCSPTRAALLSGRYQDQVGVPGVIRTYAKDNWGYLDPKAILLPTMLKKADYHTALIGKWHLGLEAPNIPNMHGFEYFHGWLGDMMDDYWTHLRHGINYMRLNDKVIDPKEHATDLFTQWSAEYIKKQAKDKQPFFLYLAYNAPHFPVQPPKEWVQKVKQREPGIKDKRAELVAFIEHMDDGIGKVINALKESGQYENTLIIFTSDNGGHLPSMANNGPVRDGKESMYEGGLRVPTIITWSGKIKAGTVSDQVNLSMDLYPTVLEVANVTLDHTIEGRSFLKTLLGQSLPEEDRPLYFIRREGGTKYGGQCIYALRQGNWKLLQNSPYQPMELYNLKEDPFEQNNVIAQQPEVYIQLNNLLMMHIQKSGQVPWQQPATLTEKGTYIPKH</sequence>
<dbReference type="InterPro" id="IPR017850">
    <property type="entry name" value="Alkaline_phosphatase_core_sf"/>
</dbReference>
<feature type="domain" description="Sulfatase N-terminal" evidence="4">
    <location>
        <begin position="39"/>
        <end position="353"/>
    </location>
</feature>
<evidence type="ECO:0000259" key="4">
    <source>
        <dbReference type="Pfam" id="PF00884"/>
    </source>
</evidence>
<dbReference type="PANTHER" id="PTHR42693:SF53">
    <property type="entry name" value="ENDO-4-O-SULFATASE"/>
    <property type="match status" value="1"/>
</dbReference>
<dbReference type="InterPro" id="IPR050738">
    <property type="entry name" value="Sulfatase"/>
</dbReference>
<reference evidence="5" key="1">
    <citation type="submission" date="2023-07" db="EMBL/GenBank/DDBJ databases">
        <title>The genome sequence of Rhodocytophaga aerolata KACC 12507.</title>
        <authorList>
            <person name="Zhang X."/>
        </authorList>
    </citation>
    <scope>NUCLEOTIDE SEQUENCE</scope>
    <source>
        <strain evidence="5">KACC 12507</strain>
    </source>
</reference>
<keyword evidence="2" id="KW-0378">Hydrolase</keyword>
<dbReference type="PANTHER" id="PTHR42693">
    <property type="entry name" value="ARYLSULFATASE FAMILY MEMBER"/>
    <property type="match status" value="1"/>
</dbReference>